<dbReference type="Proteomes" id="UP001596160">
    <property type="component" value="Unassembled WGS sequence"/>
</dbReference>
<reference evidence="3" key="1">
    <citation type="journal article" date="2019" name="Int. J. Syst. Evol. Microbiol.">
        <title>The Global Catalogue of Microorganisms (GCM) 10K type strain sequencing project: providing services to taxonomists for standard genome sequencing and annotation.</title>
        <authorList>
            <consortium name="The Broad Institute Genomics Platform"/>
            <consortium name="The Broad Institute Genome Sequencing Center for Infectious Disease"/>
            <person name="Wu L."/>
            <person name="Ma J."/>
        </authorList>
    </citation>
    <scope>NUCLEOTIDE SEQUENCE [LARGE SCALE GENOMIC DNA]</scope>
    <source>
        <strain evidence="3">PCU 266</strain>
    </source>
</reference>
<protein>
    <submittedName>
        <fullName evidence="2">Uncharacterized protein</fullName>
    </submittedName>
</protein>
<accession>A0ABW0ASK8</accession>
<keyword evidence="3" id="KW-1185">Reference proteome</keyword>
<dbReference type="RefSeq" id="WP_344474684.1">
    <property type="nucleotide sequence ID" value="NZ_BAAASB010000004.1"/>
</dbReference>
<sequence>MTPTLGTATIRVELSDPFDSRRNRPPGTTEDGEKIILDQAEHFFGLSSLLRPGNFPDRWSRGRSRHRPEMQKTPDQLGFLLVSEGGLELSTRAPAL</sequence>
<feature type="region of interest" description="Disordered" evidence="1">
    <location>
        <begin position="1"/>
        <end position="31"/>
    </location>
</feature>
<dbReference type="EMBL" id="JBHSKP010000019">
    <property type="protein sequence ID" value="MFC5154985.1"/>
    <property type="molecule type" value="Genomic_DNA"/>
</dbReference>
<proteinExistence type="predicted"/>
<gene>
    <name evidence="2" type="ORF">ACFPRH_24935</name>
</gene>
<evidence type="ECO:0000313" key="3">
    <source>
        <dbReference type="Proteomes" id="UP001596160"/>
    </source>
</evidence>
<organism evidence="2 3">
    <name type="scientific">Streptomyces amakusaensis</name>
    <dbReference type="NCBI Taxonomy" id="67271"/>
    <lineage>
        <taxon>Bacteria</taxon>
        <taxon>Bacillati</taxon>
        <taxon>Actinomycetota</taxon>
        <taxon>Actinomycetes</taxon>
        <taxon>Kitasatosporales</taxon>
        <taxon>Streptomycetaceae</taxon>
        <taxon>Streptomyces</taxon>
    </lineage>
</organism>
<evidence type="ECO:0000313" key="2">
    <source>
        <dbReference type="EMBL" id="MFC5154985.1"/>
    </source>
</evidence>
<name>A0ABW0ASK8_9ACTN</name>
<evidence type="ECO:0000256" key="1">
    <source>
        <dbReference type="SAM" id="MobiDB-lite"/>
    </source>
</evidence>
<comment type="caution">
    <text evidence="2">The sequence shown here is derived from an EMBL/GenBank/DDBJ whole genome shotgun (WGS) entry which is preliminary data.</text>
</comment>